<dbReference type="RefSeq" id="WP_182529197.1">
    <property type="nucleotide sequence ID" value="NZ_JACGXL010000001.1"/>
</dbReference>
<dbReference type="AlphaFoldDB" id="A0A839EUJ4"/>
<protein>
    <submittedName>
        <fullName evidence="2">Uncharacterized protein</fullName>
    </submittedName>
</protein>
<comment type="caution">
    <text evidence="2">The sequence shown here is derived from an EMBL/GenBank/DDBJ whole genome shotgun (WGS) entry which is preliminary data.</text>
</comment>
<organism evidence="2 3">
    <name type="scientific">Dokdonella fugitiva</name>
    <dbReference type="NCBI Taxonomy" id="328517"/>
    <lineage>
        <taxon>Bacteria</taxon>
        <taxon>Pseudomonadati</taxon>
        <taxon>Pseudomonadota</taxon>
        <taxon>Gammaproteobacteria</taxon>
        <taxon>Lysobacterales</taxon>
        <taxon>Rhodanobacteraceae</taxon>
        <taxon>Dokdonella</taxon>
    </lineage>
</organism>
<evidence type="ECO:0000256" key="1">
    <source>
        <dbReference type="SAM" id="MobiDB-lite"/>
    </source>
</evidence>
<feature type="region of interest" description="Disordered" evidence="1">
    <location>
        <begin position="1"/>
        <end position="62"/>
    </location>
</feature>
<keyword evidence="3" id="KW-1185">Reference proteome</keyword>
<accession>A0A839EUJ4</accession>
<feature type="compositionally biased region" description="Basic and acidic residues" evidence="1">
    <location>
        <begin position="15"/>
        <end position="42"/>
    </location>
</feature>
<sequence length="62" mass="7327">MSRERHPPREPVLPRTDEDKARTRGEPRERTDGGERGSRERTQEDEDAREQGKHGYLHAFTR</sequence>
<proteinExistence type="predicted"/>
<dbReference type="EMBL" id="JACGXL010000001">
    <property type="protein sequence ID" value="MBA8886086.1"/>
    <property type="molecule type" value="Genomic_DNA"/>
</dbReference>
<reference evidence="2 3" key="1">
    <citation type="submission" date="2020-07" db="EMBL/GenBank/DDBJ databases">
        <title>Genomic Encyclopedia of Type Strains, Phase IV (KMG-V): Genome sequencing to study the core and pangenomes of soil and plant-associated prokaryotes.</title>
        <authorList>
            <person name="Whitman W."/>
        </authorList>
    </citation>
    <scope>NUCLEOTIDE SEQUENCE [LARGE SCALE GENOMIC DNA]</scope>
    <source>
        <strain evidence="2 3">RH2WT43</strain>
    </source>
</reference>
<evidence type="ECO:0000313" key="3">
    <source>
        <dbReference type="Proteomes" id="UP000550401"/>
    </source>
</evidence>
<evidence type="ECO:0000313" key="2">
    <source>
        <dbReference type="EMBL" id="MBA8886086.1"/>
    </source>
</evidence>
<dbReference type="Proteomes" id="UP000550401">
    <property type="component" value="Unassembled WGS sequence"/>
</dbReference>
<gene>
    <name evidence="2" type="ORF">FHW12_000277</name>
</gene>
<name>A0A839EUJ4_9GAMM</name>